<dbReference type="AlphaFoldDB" id="L5MJC4"/>
<feature type="region of interest" description="Disordered" evidence="3">
    <location>
        <begin position="509"/>
        <end position="591"/>
    </location>
</feature>
<dbReference type="GO" id="GO:0007166">
    <property type="term" value="P:cell surface receptor signaling pathway"/>
    <property type="evidence" value="ECO:0007669"/>
    <property type="project" value="TreeGrafter"/>
</dbReference>
<dbReference type="SUPFAM" id="SSF47220">
    <property type="entry name" value="alpha-catenin/vinculin-like"/>
    <property type="match status" value="1"/>
</dbReference>
<reference evidence="7" key="1">
    <citation type="journal article" date="2013" name="Science">
        <title>Comparative analysis of bat genomes provides insight into the evolution of flight and immunity.</title>
        <authorList>
            <person name="Zhang G."/>
            <person name="Cowled C."/>
            <person name="Shi Z."/>
            <person name="Huang Z."/>
            <person name="Bishop-Lilly K.A."/>
            <person name="Fang X."/>
            <person name="Wynne J.W."/>
            <person name="Xiong Z."/>
            <person name="Baker M.L."/>
            <person name="Zhao W."/>
            <person name="Tachedjian M."/>
            <person name="Zhu Y."/>
            <person name="Zhou P."/>
            <person name="Jiang X."/>
            <person name="Ng J."/>
            <person name="Yang L."/>
            <person name="Wu L."/>
            <person name="Xiao J."/>
            <person name="Feng Y."/>
            <person name="Chen Y."/>
            <person name="Sun X."/>
            <person name="Zhang Y."/>
            <person name="Marsh G.A."/>
            <person name="Crameri G."/>
            <person name="Broder C.C."/>
            <person name="Frey K.G."/>
            <person name="Wang L.F."/>
            <person name="Wang J."/>
        </authorList>
    </citation>
    <scope>NUCLEOTIDE SEQUENCE [LARGE SCALE GENOMIC DNA]</scope>
</reference>
<dbReference type="GO" id="GO:0009897">
    <property type="term" value="C:external side of plasma membrane"/>
    <property type="evidence" value="ECO:0007669"/>
    <property type="project" value="TreeGrafter"/>
</dbReference>
<dbReference type="GO" id="GO:0042742">
    <property type="term" value="P:defense response to bacterium"/>
    <property type="evidence" value="ECO:0007669"/>
    <property type="project" value="TreeGrafter"/>
</dbReference>
<feature type="compositionally biased region" description="Polar residues" evidence="3">
    <location>
        <begin position="326"/>
        <end position="374"/>
    </location>
</feature>
<dbReference type="GO" id="GO:0031072">
    <property type="term" value="F:heat shock protein binding"/>
    <property type="evidence" value="ECO:0007669"/>
    <property type="project" value="TreeGrafter"/>
</dbReference>
<dbReference type="GO" id="GO:0051015">
    <property type="term" value="F:actin filament binding"/>
    <property type="evidence" value="ECO:0007669"/>
    <property type="project" value="InterPro"/>
</dbReference>
<dbReference type="Proteomes" id="UP000010556">
    <property type="component" value="Unassembled WGS sequence"/>
</dbReference>
<name>L5MJC4_MYODS</name>
<dbReference type="InterPro" id="IPR036723">
    <property type="entry name" value="Alpha-catenin/vinculin-like_sf"/>
</dbReference>
<keyword evidence="4" id="KW-0812">Transmembrane</keyword>
<feature type="region of interest" description="Disordered" evidence="3">
    <location>
        <begin position="297"/>
        <end position="375"/>
    </location>
</feature>
<feature type="compositionally biased region" description="Low complexity" evidence="3">
    <location>
        <begin position="309"/>
        <end position="321"/>
    </location>
</feature>
<dbReference type="GO" id="GO:0005737">
    <property type="term" value="C:cytoplasm"/>
    <property type="evidence" value="ECO:0007669"/>
    <property type="project" value="UniProtKB-SubCell"/>
</dbReference>
<dbReference type="eggNOG" id="ENOG502SBHY">
    <property type="taxonomic scope" value="Eukaryota"/>
</dbReference>
<evidence type="ECO:0000256" key="4">
    <source>
        <dbReference type="SAM" id="Phobius"/>
    </source>
</evidence>
<sequence>MFSTRPLVVSAYHSNWLLVVAPKYDFRWLLSTGVAAREMAQALKTLAQSAHGVAASASDPAAAHAMLDSARDVMEGSAVLIPEAKQALIVPGDAESQQRLAQGVVRNMTGVIDVCWQPAAVKALLTLMGPDDGSRTLSYPSFRRSWSSLAPGLGLCHVSWSQLLLMSVVMEMTLLLLFFGGLWAHEVDTESPGMSTPRQISSSLVSNISEASNLDSVASDQAITRVPEENGGAGHQVSLPSSAPHEVSSPETSLAASVGLFITDPVATEEAHTGKLSMFQEISNATSDPTVPAMTTLGPHTTAGETMATSSLETSSGTLTSKPPVTMTTNSLETSSGTSGLPVTMTTSSLEPSSGTSGLPVTMTTSSLETSDVTSEPPITIATSSLETSNGTSGCPVTMATSSLETPKETSGSPTFGVNILMTTPGMSTNKGSGPSQSSDQETSNTLVVAVLVALLVVIILLALILLWRRRQKRRTGALTLNRGGKRNGVADAWAGPARVSDEEAVITTAGESGGDKGSAAPEGEGSGRRPTLTTFFGRRKSRQGSLALEELKAESAASLKGEEEPLVGSEDEAVEAPASDGPVAGDVEVP</sequence>
<keyword evidence="4" id="KW-1133">Transmembrane helix</keyword>
<keyword evidence="7" id="KW-1185">Reference proteome</keyword>
<proteinExistence type="predicted"/>
<evidence type="ECO:0000313" key="6">
    <source>
        <dbReference type="EMBL" id="ELK38397.1"/>
    </source>
</evidence>
<evidence type="ECO:0000256" key="3">
    <source>
        <dbReference type="SAM" id="MobiDB-lite"/>
    </source>
</evidence>
<dbReference type="GO" id="GO:0050863">
    <property type="term" value="P:regulation of T cell activation"/>
    <property type="evidence" value="ECO:0007669"/>
    <property type="project" value="InterPro"/>
</dbReference>
<dbReference type="GO" id="GO:0004888">
    <property type="term" value="F:transmembrane signaling receptor activity"/>
    <property type="evidence" value="ECO:0007669"/>
    <property type="project" value="InterPro"/>
</dbReference>
<evidence type="ECO:0000259" key="5">
    <source>
        <dbReference type="Pfam" id="PF21896"/>
    </source>
</evidence>
<dbReference type="GO" id="GO:2000404">
    <property type="term" value="P:regulation of T cell migration"/>
    <property type="evidence" value="ECO:0007669"/>
    <property type="project" value="InterPro"/>
</dbReference>
<gene>
    <name evidence="6" type="ORF">MDA_GLEAN10001900</name>
</gene>
<feature type="transmembrane region" description="Helical" evidence="4">
    <location>
        <begin position="447"/>
        <end position="468"/>
    </location>
</feature>
<dbReference type="Pfam" id="PF21896">
    <property type="entry name" value="Talin_IBS2B"/>
    <property type="match status" value="1"/>
</dbReference>
<feature type="region of interest" description="Disordered" evidence="3">
    <location>
        <begin position="228"/>
        <end position="250"/>
    </location>
</feature>
<organism evidence="6 7">
    <name type="scientific">Myotis davidii</name>
    <name type="common">David's myotis</name>
    <dbReference type="NCBI Taxonomy" id="225400"/>
    <lineage>
        <taxon>Eukaryota</taxon>
        <taxon>Metazoa</taxon>
        <taxon>Chordata</taxon>
        <taxon>Craniata</taxon>
        <taxon>Vertebrata</taxon>
        <taxon>Euteleostomi</taxon>
        <taxon>Mammalia</taxon>
        <taxon>Eutheria</taxon>
        <taxon>Laurasiatheria</taxon>
        <taxon>Chiroptera</taxon>
        <taxon>Yangochiroptera</taxon>
        <taxon>Vespertilionidae</taxon>
        <taxon>Myotis</taxon>
    </lineage>
</organism>
<feature type="domain" description="Talin IBS2B" evidence="5">
    <location>
        <begin position="32"/>
        <end position="115"/>
    </location>
</feature>
<comment type="subcellular location">
    <subcellularLocation>
        <location evidence="1">Cytoplasm</location>
    </subcellularLocation>
</comment>
<dbReference type="EMBL" id="KB098951">
    <property type="protein sequence ID" value="ELK38397.1"/>
    <property type="molecule type" value="Genomic_DNA"/>
</dbReference>
<dbReference type="GO" id="GO:0007155">
    <property type="term" value="P:cell adhesion"/>
    <property type="evidence" value="ECO:0007669"/>
    <property type="project" value="InterPro"/>
</dbReference>
<dbReference type="InterPro" id="IPR054082">
    <property type="entry name" value="Talin_IBS2B"/>
</dbReference>
<evidence type="ECO:0000313" key="7">
    <source>
        <dbReference type="Proteomes" id="UP000010556"/>
    </source>
</evidence>
<protein>
    <submittedName>
        <fullName evidence="6">Leukosialin</fullName>
    </submittedName>
</protein>
<dbReference type="InterPro" id="IPR038829">
    <property type="entry name" value="Leukosialin"/>
</dbReference>
<dbReference type="PANTHER" id="PTHR35265">
    <property type="entry name" value="LEUKOSIALIN"/>
    <property type="match status" value="1"/>
</dbReference>
<evidence type="ECO:0000256" key="1">
    <source>
        <dbReference type="ARBA" id="ARBA00004496"/>
    </source>
</evidence>
<dbReference type="Gene3D" id="1.20.1420.10">
    <property type="entry name" value="Talin, central domain"/>
    <property type="match status" value="1"/>
</dbReference>
<keyword evidence="4" id="KW-0472">Membrane</keyword>
<dbReference type="PANTHER" id="PTHR35265:SF1">
    <property type="entry name" value="LEUKOSIALIN"/>
    <property type="match status" value="1"/>
</dbReference>
<dbReference type="GO" id="GO:0050776">
    <property type="term" value="P:regulation of immune response"/>
    <property type="evidence" value="ECO:0007669"/>
    <property type="project" value="TreeGrafter"/>
</dbReference>
<accession>L5MJC4</accession>
<evidence type="ECO:0000256" key="2">
    <source>
        <dbReference type="ARBA" id="ARBA00022490"/>
    </source>
</evidence>
<keyword evidence="2" id="KW-0963">Cytoplasm</keyword>